<dbReference type="OrthoDB" id="448960at2759"/>
<accession>A0A1Q9C8C2</accession>
<dbReference type="SUPFAM" id="SSF64356">
    <property type="entry name" value="SNARE-like"/>
    <property type="match status" value="1"/>
</dbReference>
<keyword evidence="6" id="KW-0931">ER-Golgi transport</keyword>
<evidence type="ECO:0000256" key="2">
    <source>
        <dbReference type="ARBA" id="ARBA00004555"/>
    </source>
</evidence>
<protein>
    <submittedName>
        <fullName evidence="12">Trafficking protein particle complex subunit 1</fullName>
    </submittedName>
</protein>
<reference evidence="12 13" key="1">
    <citation type="submission" date="2016-02" db="EMBL/GenBank/DDBJ databases">
        <title>Genome analysis of coral dinoflagellate symbionts highlights evolutionary adaptations to a symbiotic lifestyle.</title>
        <authorList>
            <person name="Aranda M."/>
            <person name="Li Y."/>
            <person name="Liew Y.J."/>
            <person name="Baumgarten S."/>
            <person name="Simakov O."/>
            <person name="Wilson M."/>
            <person name="Piel J."/>
            <person name="Ashoor H."/>
            <person name="Bougouffa S."/>
            <person name="Bajic V.B."/>
            <person name="Ryu T."/>
            <person name="Ravasi T."/>
            <person name="Bayer T."/>
            <person name="Micklem G."/>
            <person name="Kim H."/>
            <person name="Bhak J."/>
            <person name="Lajeunesse T.C."/>
            <person name="Voolstra C.R."/>
        </authorList>
    </citation>
    <scope>NUCLEOTIDE SEQUENCE [LARGE SCALE GENOMIC DNA]</scope>
    <source>
        <strain evidence="12 13">CCMP2467</strain>
    </source>
</reference>
<feature type="domain" description="N-acetyltransferase" evidence="11">
    <location>
        <begin position="582"/>
        <end position="721"/>
    </location>
</feature>
<evidence type="ECO:0000313" key="12">
    <source>
        <dbReference type="EMBL" id="OLP79176.1"/>
    </source>
</evidence>
<dbReference type="PANTHER" id="PTHR24198:SF165">
    <property type="entry name" value="ANKYRIN REPEAT-CONTAINING PROTEIN-RELATED"/>
    <property type="match status" value="1"/>
</dbReference>
<dbReference type="InterPro" id="IPR000182">
    <property type="entry name" value="GNAT_dom"/>
</dbReference>
<evidence type="ECO:0000256" key="6">
    <source>
        <dbReference type="ARBA" id="ARBA00022892"/>
    </source>
</evidence>
<dbReference type="Pfam" id="PF00023">
    <property type="entry name" value="Ank"/>
    <property type="match status" value="1"/>
</dbReference>
<dbReference type="GO" id="GO:0005794">
    <property type="term" value="C:Golgi apparatus"/>
    <property type="evidence" value="ECO:0007669"/>
    <property type="project" value="UniProtKB-SubCell"/>
</dbReference>
<evidence type="ECO:0000256" key="5">
    <source>
        <dbReference type="ARBA" id="ARBA00022824"/>
    </source>
</evidence>
<feature type="repeat" description="ANK" evidence="9">
    <location>
        <begin position="107"/>
        <end position="131"/>
    </location>
</feature>
<dbReference type="PANTHER" id="PTHR24198">
    <property type="entry name" value="ANKYRIN REPEAT AND PROTEIN KINASE DOMAIN-CONTAINING PROTEIN"/>
    <property type="match status" value="1"/>
</dbReference>
<gene>
    <name evidence="12" type="primary">trappc1-1</name>
    <name evidence="12" type="ORF">AK812_SmicGene40573</name>
</gene>
<dbReference type="InterPro" id="IPR036770">
    <property type="entry name" value="Ankyrin_rpt-contain_sf"/>
</dbReference>
<dbReference type="SMART" id="SM00248">
    <property type="entry name" value="ANK"/>
    <property type="match status" value="6"/>
</dbReference>
<dbReference type="EMBL" id="LSRX01001515">
    <property type="protein sequence ID" value="OLP79176.1"/>
    <property type="molecule type" value="Genomic_DNA"/>
</dbReference>
<dbReference type="GO" id="GO:0016192">
    <property type="term" value="P:vesicle-mediated transport"/>
    <property type="evidence" value="ECO:0007669"/>
    <property type="project" value="UniProtKB-KW"/>
</dbReference>
<dbReference type="Gene3D" id="3.30.450.70">
    <property type="match status" value="1"/>
</dbReference>
<dbReference type="GO" id="GO:0005783">
    <property type="term" value="C:endoplasmic reticulum"/>
    <property type="evidence" value="ECO:0007669"/>
    <property type="project" value="UniProtKB-SubCell"/>
</dbReference>
<evidence type="ECO:0000256" key="8">
    <source>
        <dbReference type="ARBA" id="ARBA00023043"/>
    </source>
</evidence>
<keyword evidence="4" id="KW-0677">Repeat</keyword>
<dbReference type="Proteomes" id="UP000186817">
    <property type="component" value="Unassembled WGS sequence"/>
</dbReference>
<evidence type="ECO:0000259" key="11">
    <source>
        <dbReference type="PROSITE" id="PS51186"/>
    </source>
</evidence>
<dbReference type="InterPro" id="IPR002110">
    <property type="entry name" value="Ankyrin_rpt"/>
</dbReference>
<dbReference type="Pfam" id="PF04099">
    <property type="entry name" value="Sybindin"/>
    <property type="match status" value="1"/>
</dbReference>
<comment type="caution">
    <text evidence="12">The sequence shown here is derived from an EMBL/GenBank/DDBJ whole genome shotgun (WGS) entry which is preliminary data.</text>
</comment>
<dbReference type="GO" id="GO:0030008">
    <property type="term" value="C:TRAPP complex"/>
    <property type="evidence" value="ECO:0007669"/>
    <property type="project" value="InterPro"/>
</dbReference>
<dbReference type="PROSITE" id="PS50297">
    <property type="entry name" value="ANK_REP_REGION"/>
    <property type="match status" value="4"/>
</dbReference>
<comment type="subcellular location">
    <subcellularLocation>
        <location evidence="1">Endoplasmic reticulum</location>
    </subcellularLocation>
    <subcellularLocation>
        <location evidence="2">Golgi apparatus</location>
    </subcellularLocation>
</comment>
<evidence type="ECO:0000256" key="3">
    <source>
        <dbReference type="ARBA" id="ARBA00022448"/>
    </source>
</evidence>
<feature type="repeat" description="ANK" evidence="9">
    <location>
        <begin position="416"/>
        <end position="448"/>
    </location>
</feature>
<dbReference type="PROSITE" id="PS50088">
    <property type="entry name" value="ANK_REPEAT"/>
    <property type="match status" value="5"/>
</dbReference>
<dbReference type="GO" id="GO:0016747">
    <property type="term" value="F:acyltransferase activity, transferring groups other than amino-acyl groups"/>
    <property type="evidence" value="ECO:0007669"/>
    <property type="project" value="InterPro"/>
</dbReference>
<dbReference type="InterPro" id="IPR011012">
    <property type="entry name" value="Longin-like_dom_sf"/>
</dbReference>
<feature type="repeat" description="ANK" evidence="9">
    <location>
        <begin position="1050"/>
        <end position="1082"/>
    </location>
</feature>
<keyword evidence="8 9" id="KW-0040">ANK repeat</keyword>
<dbReference type="CDD" id="cd14855">
    <property type="entry name" value="TRAPPC1_MUM2"/>
    <property type="match status" value="1"/>
</dbReference>
<feature type="compositionally biased region" description="Basic residues" evidence="10">
    <location>
        <begin position="489"/>
        <end position="504"/>
    </location>
</feature>
<evidence type="ECO:0000256" key="10">
    <source>
        <dbReference type="SAM" id="MobiDB-lite"/>
    </source>
</evidence>
<dbReference type="Pfam" id="PF12796">
    <property type="entry name" value="Ank_2"/>
    <property type="match status" value="3"/>
</dbReference>
<dbReference type="SUPFAM" id="SSF55729">
    <property type="entry name" value="Acyl-CoA N-acyltransferases (Nat)"/>
    <property type="match status" value="2"/>
</dbReference>
<feature type="repeat" description="ANK" evidence="9">
    <location>
        <begin position="163"/>
        <end position="195"/>
    </location>
</feature>
<evidence type="ECO:0000313" key="13">
    <source>
        <dbReference type="Proteomes" id="UP000186817"/>
    </source>
</evidence>
<dbReference type="PROSITE" id="PS51186">
    <property type="entry name" value="GNAT"/>
    <property type="match status" value="2"/>
</dbReference>
<feature type="domain" description="N-acetyltransferase" evidence="11">
    <location>
        <begin position="757"/>
        <end position="916"/>
    </location>
</feature>
<dbReference type="Pfam" id="PF00583">
    <property type="entry name" value="Acetyltransf_1"/>
    <property type="match status" value="2"/>
</dbReference>
<feature type="region of interest" description="Disordered" evidence="10">
    <location>
        <begin position="487"/>
        <end position="508"/>
    </location>
</feature>
<keyword evidence="5" id="KW-0256">Endoplasmic reticulum</keyword>
<proteinExistence type="predicted"/>
<dbReference type="InterPro" id="IPR016181">
    <property type="entry name" value="Acyl_CoA_acyltransferase"/>
</dbReference>
<dbReference type="SUPFAM" id="SSF48403">
    <property type="entry name" value="Ankyrin repeat"/>
    <property type="match status" value="3"/>
</dbReference>
<evidence type="ECO:0000256" key="7">
    <source>
        <dbReference type="ARBA" id="ARBA00023034"/>
    </source>
</evidence>
<keyword evidence="7" id="KW-0333">Golgi apparatus</keyword>
<keyword evidence="3" id="KW-0813">Transport</keyword>
<dbReference type="SMART" id="SM01399">
    <property type="entry name" value="Sybindin"/>
    <property type="match status" value="1"/>
</dbReference>
<sequence>MSLLAWSSSQDARAQNWPGIHQEVRFVAMTEQAEVSNVNRDRQFETVRDGEFAEAKKVLSTADMTWRHSALRQNFLFFVAARRRRGSELLAKQCVAMGVDLEEEDVHGQTPLFWAAARGNMAVVKFLLNLGHFQGHLEVADYLIELAKQCVALGVDLEEEDVHGQTPLFYAAARGNMAVVKFLLQIGFEINCRDNARKTALFFAIEKGHLTILDCETPPRDGGQKQFRCEKVQAWIGLQASDVAMQSLCFHAFVLLHQKDFVIEAFMDLGCSEGLDPDHIWAEALPMPSMLEDSTSTQGIGFEIARTCSNALTLGTWERTVGGQSSPDAAAQVRLVAMTEEAEVSNVNRDRQFEIVRDGEFAEAKKVLSTADMSWHHSALGQNFLFFIAARRRRGSELLAKQCVAMGVDLEEEDVHGQTPLFYAAARGNMVVVKFLLNLGFEINYRDNAKKTALFFAIEKGHLEVADYLIQRAASIRVRSSNKVTPHSLLKKVGHKPPERKRKLASPTPSCICPGAATRSRFADWEWKYDENEPQIDRKEDNVLVETPQYFVCSTVTDCAKRLRRSELEFAGDHAHLHQDTTWYPQVTTQQAAALVNVRMDDEKEHLKVIEQLASGYRPSAFTLPAVSTQSKTVAGYIQASIVDTTLTISQCKVDRPHQGRGLGGLLIQAAEKRARNLEASISRVKLSVLETNDSARKCYAKALEERARREQLLQFLRRIEVLEYFVCSTVTDCSKRLRRSELEFAGDHAHLHQDTAWYPEVTTQQAAALVNVRMDDENEHLKVIEQLASGSRPSAFALPAVSTQSKTVAGYIHASIADKMLTISQCKVDRPHQGRGLGDLQIQAAEKRARNLGASISRVKLSVLETNDSARKCYAKAGFRVYAESSSSFPPCKCSDGGCHCANKISWLKMEKHASASIADETKIGQLKVDRVHQERGLGGLLLKAAETTARKLGPFIRLEETYFGRKEAANTKKVPRTILTTEVRFVAMTEQADVSNVNRDRQFDIVRDGEFAEAKKVLSTADMAWRSELLAKQCVAMGVNLEEEEDVHGQTPLFYAAARGNMAVVKFLLNLGFEINYRDNARKTALFFAIEKGHLEVADYLIVCPFWQILGRLEARALSAEAGTWWPARFFNFRFPLHAAVEGNVVSLHWSWNLDGLGHRLNYPNHVRRAQQFAMIQGGRYDNAESGCSSSNNDCGAVKLQDCIKLLSSGTRAPPEETNAHRCDDMWGWLLDKFLREGGWLPVDVLSTVKNALTTESAELILTIGLLPSGPGRGWQRQSVALALEGIYCRKYSNGAYDDSQAGQLVLLRLYLLLAWLGLIDGDPVPGTLYLDFIGLSAMPVPPAGSVPRLSWMGCLLQRKLGLWPHQISALVLVDIKLAGRERNGEGSFFEALESQFCNPEGRELARVSLVTSQLWVLAARLRACWGRSAWTAWVIIRRQAKMTHETAKFAELRRDRSALRGGGPRDVKLRRATCADTSRDVCTSSEKRGAVMPLRPLRSMVRYGKGEPAVAAARRAVLRSSYPRYNPRLGRVLRDAGIRSLEQSAISMCRNLLGNADNALQGMCANGEGLCRSSYPRYNPRLGRVLRDAGIRSLEQSAISMCRNLLGNADNALQGMCANGAVVVPTVTMSADLGTVWGTMKARTAQGSLIRAKRRRSAAYSQGGGQVRRLQAALFCHPLPVCDRHRLYWTSTLGGLCPTPSMIYNFYAFGRGRKLLCREEWNRTRPCRDTAEETKYVSGVLITLKSFAQQLGPSNTQAFLSYTTSQYKLHSIETISGYRFVLTTDPAVPDQQECLRQIYADIFVEHVIKNPLYRLGDDLAKCPVFLSKLHSFLMTRPFFASVTT</sequence>
<dbReference type="CDD" id="cd04301">
    <property type="entry name" value="NAT_SF"/>
    <property type="match status" value="1"/>
</dbReference>
<evidence type="ECO:0000256" key="1">
    <source>
        <dbReference type="ARBA" id="ARBA00004240"/>
    </source>
</evidence>
<feature type="repeat" description="ANK" evidence="9">
    <location>
        <begin position="449"/>
        <end position="481"/>
    </location>
</feature>
<keyword evidence="13" id="KW-1185">Reference proteome</keyword>
<name>A0A1Q9C8C2_SYMMI</name>
<evidence type="ECO:0000256" key="9">
    <source>
        <dbReference type="PROSITE-ProRule" id="PRU00023"/>
    </source>
</evidence>
<dbReference type="Gene3D" id="3.40.630.30">
    <property type="match status" value="2"/>
</dbReference>
<evidence type="ECO:0000256" key="4">
    <source>
        <dbReference type="ARBA" id="ARBA00022737"/>
    </source>
</evidence>
<dbReference type="Gene3D" id="1.25.40.20">
    <property type="entry name" value="Ankyrin repeat-containing domain"/>
    <property type="match status" value="4"/>
</dbReference>
<dbReference type="InterPro" id="IPR007233">
    <property type="entry name" value="TRAPPC"/>
</dbReference>
<organism evidence="12 13">
    <name type="scientific">Symbiodinium microadriaticum</name>
    <name type="common">Dinoflagellate</name>
    <name type="synonym">Zooxanthella microadriatica</name>
    <dbReference type="NCBI Taxonomy" id="2951"/>
    <lineage>
        <taxon>Eukaryota</taxon>
        <taxon>Sar</taxon>
        <taxon>Alveolata</taxon>
        <taxon>Dinophyceae</taxon>
        <taxon>Suessiales</taxon>
        <taxon>Symbiodiniaceae</taxon>
        <taxon>Symbiodinium</taxon>
    </lineage>
</organism>